<dbReference type="InterPro" id="IPR035906">
    <property type="entry name" value="MetI-like_sf"/>
</dbReference>
<proteinExistence type="inferred from homology"/>
<feature type="transmembrane region" description="Helical" evidence="8">
    <location>
        <begin position="26"/>
        <end position="56"/>
    </location>
</feature>
<feature type="transmembrane region" description="Helical" evidence="8">
    <location>
        <begin position="62"/>
        <end position="82"/>
    </location>
</feature>
<dbReference type="Gene3D" id="1.10.3720.10">
    <property type="entry name" value="MetI-like"/>
    <property type="match status" value="1"/>
</dbReference>
<evidence type="ECO:0000256" key="3">
    <source>
        <dbReference type="ARBA" id="ARBA00022448"/>
    </source>
</evidence>
<keyword evidence="6 8" id="KW-1133">Transmembrane helix</keyword>
<dbReference type="PROSITE" id="PS50928">
    <property type="entry name" value="ABC_TM1"/>
    <property type="match status" value="1"/>
</dbReference>
<protein>
    <submittedName>
        <fullName evidence="10">ABC transporter permease</fullName>
    </submittedName>
</protein>
<feature type="transmembrane region" description="Helical" evidence="8">
    <location>
        <begin position="219"/>
        <end position="237"/>
    </location>
</feature>
<feature type="transmembrane region" description="Helical" evidence="8">
    <location>
        <begin position="267"/>
        <end position="285"/>
    </location>
</feature>
<evidence type="ECO:0000256" key="7">
    <source>
        <dbReference type="ARBA" id="ARBA00023136"/>
    </source>
</evidence>
<accession>A0ABY5FTD9</accession>
<feature type="transmembrane region" description="Helical" evidence="8">
    <location>
        <begin position="117"/>
        <end position="139"/>
    </location>
</feature>
<evidence type="ECO:0000256" key="6">
    <source>
        <dbReference type="ARBA" id="ARBA00022989"/>
    </source>
</evidence>
<keyword evidence="3 8" id="KW-0813">Transport</keyword>
<evidence type="ECO:0000259" key="9">
    <source>
        <dbReference type="PROSITE" id="PS50928"/>
    </source>
</evidence>
<feature type="transmembrane region" description="Helical" evidence="8">
    <location>
        <begin position="89"/>
        <end position="111"/>
    </location>
</feature>
<dbReference type="InterPro" id="IPR000515">
    <property type="entry name" value="MetI-like"/>
</dbReference>
<dbReference type="PANTHER" id="PTHR42929">
    <property type="entry name" value="INNER MEMBRANE ABC TRANSPORTER PERMEASE PROTEIN YDCU-RELATED-RELATED"/>
    <property type="match status" value="1"/>
</dbReference>
<keyword evidence="5 8" id="KW-0812">Transmembrane</keyword>
<keyword evidence="11" id="KW-1185">Reference proteome</keyword>
<comment type="similarity">
    <text evidence="2">Belongs to the binding-protein-dependent transport system permease family. CysTW subfamily.</text>
</comment>
<feature type="domain" description="ABC transmembrane type-1" evidence="9">
    <location>
        <begin position="85"/>
        <end position="286"/>
    </location>
</feature>
<dbReference type="PANTHER" id="PTHR42929:SF1">
    <property type="entry name" value="INNER MEMBRANE ABC TRANSPORTER PERMEASE PROTEIN YDCU-RELATED"/>
    <property type="match status" value="1"/>
</dbReference>
<dbReference type="RefSeq" id="WP_255158552.1">
    <property type="nucleotide sequence ID" value="NZ_CP101497.1"/>
</dbReference>
<evidence type="ECO:0000256" key="5">
    <source>
        <dbReference type="ARBA" id="ARBA00022692"/>
    </source>
</evidence>
<feature type="transmembrane region" description="Helical" evidence="8">
    <location>
        <begin position="244"/>
        <end position="261"/>
    </location>
</feature>
<evidence type="ECO:0000256" key="2">
    <source>
        <dbReference type="ARBA" id="ARBA00007069"/>
    </source>
</evidence>
<dbReference type="Pfam" id="PF00528">
    <property type="entry name" value="BPD_transp_1"/>
    <property type="match status" value="1"/>
</dbReference>
<keyword evidence="4" id="KW-1003">Cell membrane</keyword>
<name>A0ABY5FTD9_9MICO</name>
<evidence type="ECO:0000256" key="1">
    <source>
        <dbReference type="ARBA" id="ARBA00004651"/>
    </source>
</evidence>
<dbReference type="EMBL" id="CP101497">
    <property type="protein sequence ID" value="UTT61557.1"/>
    <property type="molecule type" value="Genomic_DNA"/>
</dbReference>
<dbReference type="SUPFAM" id="SSF161098">
    <property type="entry name" value="MetI-like"/>
    <property type="match status" value="1"/>
</dbReference>
<sequence>MTTTTTPARPSKPLSTLLYRHRWMRLVGLLSLPLTWLIGLYIVSLALLLVTAFWYIDSFTSKVIPGFTLDNFALVFSEPAYITTSLRTLGVALAVTVLSAVFAVPLGIFMAKLASPWMRAVLAVAITLPLWAGYLVKILAMRITFTEEGFFNWLMAPFGITGPGFSIVTVVLTLTYLWFPYMALPVYTAIRQIPVNLFDASADLGAHGFTTIRTVVLPLLWPALIAGSVFTFSLSLGDYIVARFVGGANAQMIGSIIASNINLNPPVAAAFSVIPIAFVVIYLLVTRRTGALERM</sequence>
<comment type="subcellular location">
    <subcellularLocation>
        <location evidence="1 8">Cell membrane</location>
        <topology evidence="1 8">Multi-pass membrane protein</topology>
    </subcellularLocation>
</comment>
<reference evidence="10" key="1">
    <citation type="submission" date="2022-07" db="EMBL/GenBank/DDBJ databases">
        <title>Taxonomic analysis of Microcella humidisoli nov. sp., isolated from riverside soil.</title>
        <authorList>
            <person name="Molina K.M."/>
            <person name="Kim S.B."/>
        </authorList>
    </citation>
    <scope>NUCLEOTIDE SEQUENCE</scope>
    <source>
        <strain evidence="10">MMS21-STM10</strain>
    </source>
</reference>
<dbReference type="Proteomes" id="UP001060039">
    <property type="component" value="Chromosome"/>
</dbReference>
<evidence type="ECO:0000256" key="4">
    <source>
        <dbReference type="ARBA" id="ARBA00022475"/>
    </source>
</evidence>
<evidence type="ECO:0000256" key="8">
    <source>
        <dbReference type="RuleBase" id="RU363032"/>
    </source>
</evidence>
<feature type="transmembrane region" description="Helical" evidence="8">
    <location>
        <begin position="151"/>
        <end position="179"/>
    </location>
</feature>
<evidence type="ECO:0000313" key="11">
    <source>
        <dbReference type="Proteomes" id="UP001060039"/>
    </source>
</evidence>
<dbReference type="CDD" id="cd06261">
    <property type="entry name" value="TM_PBP2"/>
    <property type="match status" value="1"/>
</dbReference>
<gene>
    <name evidence="10" type="ORF">NNL39_07645</name>
</gene>
<organism evidence="10 11">
    <name type="scientific">Microcella humidisoli</name>
    <dbReference type="NCBI Taxonomy" id="2963406"/>
    <lineage>
        <taxon>Bacteria</taxon>
        <taxon>Bacillati</taxon>
        <taxon>Actinomycetota</taxon>
        <taxon>Actinomycetes</taxon>
        <taxon>Micrococcales</taxon>
        <taxon>Microbacteriaceae</taxon>
        <taxon>Microcella</taxon>
    </lineage>
</organism>
<evidence type="ECO:0000313" key="10">
    <source>
        <dbReference type="EMBL" id="UTT61557.1"/>
    </source>
</evidence>
<keyword evidence="7 8" id="KW-0472">Membrane</keyword>